<evidence type="ECO:0000256" key="5">
    <source>
        <dbReference type="SAM" id="Phobius"/>
    </source>
</evidence>
<dbReference type="InterPro" id="IPR018506">
    <property type="entry name" value="Cyt_B5_heme-BS"/>
</dbReference>
<protein>
    <recommendedName>
        <fullName evidence="6">Cytochrome b5 heme-binding domain-containing protein</fullName>
    </recommendedName>
</protein>
<evidence type="ECO:0000256" key="3">
    <source>
        <dbReference type="ARBA" id="ARBA00023004"/>
    </source>
</evidence>
<dbReference type="AlphaFoldDB" id="A0A2M6WTL4"/>
<reference evidence="8" key="1">
    <citation type="submission" date="2017-09" db="EMBL/GenBank/DDBJ databases">
        <title>Depth-based differentiation of microbial function through sediment-hosted aquifers and enrichment of novel symbionts in the deep terrestrial subsurface.</title>
        <authorList>
            <person name="Probst A.J."/>
            <person name="Ladd B."/>
            <person name="Jarett J.K."/>
            <person name="Geller-Mcgrath D.E."/>
            <person name="Sieber C.M.K."/>
            <person name="Emerson J.B."/>
            <person name="Anantharaman K."/>
            <person name="Thomas B.C."/>
            <person name="Malmstrom R."/>
            <person name="Stieglmeier M."/>
            <person name="Klingl A."/>
            <person name="Woyke T."/>
            <person name="Ryan C.M."/>
            <person name="Banfield J.F."/>
        </authorList>
    </citation>
    <scope>NUCLEOTIDE SEQUENCE [LARGE SCALE GENOMIC DNA]</scope>
</reference>
<evidence type="ECO:0000313" key="7">
    <source>
        <dbReference type="EMBL" id="PIT96135.1"/>
    </source>
</evidence>
<keyword evidence="2" id="KW-0479">Metal-binding</keyword>
<dbReference type="InterPro" id="IPR036400">
    <property type="entry name" value="Cyt_B5-like_heme/steroid_sf"/>
</dbReference>
<organism evidence="7 8">
    <name type="scientific">Candidatus Falkowbacteria bacterium CG10_big_fil_rev_8_21_14_0_10_37_14</name>
    <dbReference type="NCBI Taxonomy" id="1974561"/>
    <lineage>
        <taxon>Bacteria</taxon>
        <taxon>Candidatus Falkowiibacteriota</taxon>
    </lineage>
</organism>
<proteinExistence type="inferred from homology"/>
<dbReference type="Gene3D" id="3.10.120.10">
    <property type="entry name" value="Cytochrome b5-like heme/steroid binding domain"/>
    <property type="match status" value="1"/>
</dbReference>
<feature type="domain" description="Cytochrome b5 heme-binding" evidence="6">
    <location>
        <begin position="94"/>
        <end position="171"/>
    </location>
</feature>
<dbReference type="Pfam" id="PF00173">
    <property type="entry name" value="Cyt-b5"/>
    <property type="match status" value="1"/>
</dbReference>
<dbReference type="GO" id="GO:0046872">
    <property type="term" value="F:metal ion binding"/>
    <property type="evidence" value="ECO:0007669"/>
    <property type="project" value="UniProtKB-KW"/>
</dbReference>
<comment type="similarity">
    <text evidence="4">Belongs to the cytochrome b5 family.</text>
</comment>
<evidence type="ECO:0000256" key="2">
    <source>
        <dbReference type="ARBA" id="ARBA00022723"/>
    </source>
</evidence>
<keyword evidence="5" id="KW-0812">Transmembrane</keyword>
<evidence type="ECO:0000256" key="1">
    <source>
        <dbReference type="ARBA" id="ARBA00022617"/>
    </source>
</evidence>
<keyword evidence="5" id="KW-0472">Membrane</keyword>
<keyword evidence="1" id="KW-0349">Heme</keyword>
<feature type="transmembrane region" description="Helical" evidence="5">
    <location>
        <begin position="6"/>
        <end position="22"/>
    </location>
</feature>
<keyword evidence="3" id="KW-0408">Iron</keyword>
<evidence type="ECO:0000259" key="6">
    <source>
        <dbReference type="PROSITE" id="PS50255"/>
    </source>
</evidence>
<evidence type="ECO:0000313" key="8">
    <source>
        <dbReference type="Proteomes" id="UP000228533"/>
    </source>
</evidence>
<dbReference type="PANTHER" id="PTHR19359">
    <property type="entry name" value="CYTOCHROME B5"/>
    <property type="match status" value="1"/>
</dbReference>
<dbReference type="InterPro" id="IPR001199">
    <property type="entry name" value="Cyt_B5-like_heme/steroid-bd"/>
</dbReference>
<dbReference type="PROSITE" id="PS50255">
    <property type="entry name" value="CYTOCHROME_B5_2"/>
    <property type="match status" value="1"/>
</dbReference>
<dbReference type="Proteomes" id="UP000228533">
    <property type="component" value="Unassembled WGS sequence"/>
</dbReference>
<keyword evidence="5" id="KW-1133">Transmembrane helix</keyword>
<accession>A0A2M6WTL4</accession>
<dbReference type="InterPro" id="IPR050668">
    <property type="entry name" value="Cytochrome_b5"/>
</dbReference>
<dbReference type="SMART" id="SM01117">
    <property type="entry name" value="Cyt-b5"/>
    <property type="match status" value="1"/>
</dbReference>
<name>A0A2M6WTL4_9BACT</name>
<sequence>MKNTIIWFLVAVFLVGAIVIVYRGRPVQKLSHEQNALASLRTENDEVEKSALELNDGEKSEQLMEFSVENPTSEQTSVVPVDTKTVVTSPSVRANIFTVADIAKHNIRTDCWSTINGSVYDLTSFVDRHPGGAKKIMMICGVDGSGLFDTQHNGSSVAQASLGLLKIGVLK</sequence>
<dbReference type="GO" id="GO:0016020">
    <property type="term" value="C:membrane"/>
    <property type="evidence" value="ECO:0007669"/>
    <property type="project" value="TreeGrafter"/>
</dbReference>
<gene>
    <name evidence="7" type="ORF">COT94_02665</name>
</gene>
<dbReference type="PRINTS" id="PR00363">
    <property type="entry name" value="CYTOCHROMEB5"/>
</dbReference>
<dbReference type="GO" id="GO:0020037">
    <property type="term" value="F:heme binding"/>
    <property type="evidence" value="ECO:0007669"/>
    <property type="project" value="InterPro"/>
</dbReference>
<dbReference type="EMBL" id="PFAM01000013">
    <property type="protein sequence ID" value="PIT96135.1"/>
    <property type="molecule type" value="Genomic_DNA"/>
</dbReference>
<dbReference type="PROSITE" id="PS00191">
    <property type="entry name" value="CYTOCHROME_B5_1"/>
    <property type="match status" value="1"/>
</dbReference>
<evidence type="ECO:0000256" key="4">
    <source>
        <dbReference type="ARBA" id="ARBA00038168"/>
    </source>
</evidence>
<comment type="caution">
    <text evidence="7">The sequence shown here is derived from an EMBL/GenBank/DDBJ whole genome shotgun (WGS) entry which is preliminary data.</text>
</comment>
<dbReference type="SUPFAM" id="SSF55856">
    <property type="entry name" value="Cytochrome b5-like heme/steroid binding domain"/>
    <property type="match status" value="1"/>
</dbReference>